<dbReference type="InterPro" id="IPR042262">
    <property type="entry name" value="CN_hydtase_beta_C"/>
</dbReference>
<dbReference type="KEGG" id="ppso:QPJ95_12870"/>
<dbReference type="Proteomes" id="UP001238334">
    <property type="component" value="Chromosome"/>
</dbReference>
<sequence length="115" mass="12671">MSNCLTAIAPEPVFQQPWHAQVFALTVSLNESGRFTWSDWVARFSAVLAQHGVDRGLDGDLDGGDDYFHAWLETLELILAEDGAAPAAEVDHLRDDWERAYLETPHGAVVHLDGA</sequence>
<dbReference type="AlphaFoldDB" id="A0A9Y2NZF7"/>
<dbReference type="RefSeq" id="WP_270917846.1">
    <property type="nucleotide sequence ID" value="NZ_CP127247.1"/>
</dbReference>
<proteinExistence type="predicted"/>
<keyword evidence="3" id="KW-1185">Reference proteome</keyword>
<dbReference type="Pfam" id="PF21006">
    <property type="entry name" value="NHase_beta_N"/>
    <property type="match status" value="1"/>
</dbReference>
<accession>A0A9Y2NZF7</accession>
<feature type="domain" description="Nitrile hydratase beta subunit-like N-terminal" evidence="1">
    <location>
        <begin position="9"/>
        <end position="96"/>
    </location>
</feature>
<dbReference type="InterPro" id="IPR008990">
    <property type="entry name" value="Elect_transpt_acc-like_dom_sf"/>
</dbReference>
<dbReference type="SUPFAM" id="SSF50090">
    <property type="entry name" value="Electron transport accessory proteins"/>
    <property type="match status" value="1"/>
</dbReference>
<protein>
    <submittedName>
        <fullName evidence="2">Nitrile hydratase accessory protein</fullName>
    </submittedName>
</protein>
<evidence type="ECO:0000313" key="3">
    <source>
        <dbReference type="Proteomes" id="UP001238334"/>
    </source>
</evidence>
<evidence type="ECO:0000259" key="1">
    <source>
        <dbReference type="Pfam" id="PF21006"/>
    </source>
</evidence>
<organism evidence="2 3">
    <name type="scientific">Parasedimentitalea psychrophila</name>
    <dbReference type="NCBI Taxonomy" id="2997337"/>
    <lineage>
        <taxon>Bacteria</taxon>
        <taxon>Pseudomonadati</taxon>
        <taxon>Pseudomonadota</taxon>
        <taxon>Alphaproteobacteria</taxon>
        <taxon>Rhodobacterales</taxon>
        <taxon>Paracoccaceae</taxon>
        <taxon>Parasedimentitalea</taxon>
    </lineage>
</organism>
<dbReference type="NCBIfam" id="TIGR03889">
    <property type="entry name" value="nitrile_acc"/>
    <property type="match status" value="1"/>
</dbReference>
<reference evidence="2 3" key="1">
    <citation type="submission" date="2023-06" db="EMBL/GenBank/DDBJ databases">
        <title>Parasedimentitalea psychrophila sp. nov., a psychrophilic bacterium isolated from deep-sea sediment.</title>
        <authorList>
            <person name="Li A."/>
        </authorList>
    </citation>
    <scope>NUCLEOTIDE SEQUENCE [LARGE SCALE GENOMIC DNA]</scope>
    <source>
        <strain evidence="2 3">QS115</strain>
    </source>
</reference>
<dbReference type="EMBL" id="CP127247">
    <property type="protein sequence ID" value="WIY23551.1"/>
    <property type="molecule type" value="Genomic_DNA"/>
</dbReference>
<dbReference type="InterPro" id="IPR049054">
    <property type="entry name" value="CN_hydtase_beta-like_N"/>
</dbReference>
<dbReference type="InterPro" id="IPR023808">
    <property type="entry name" value="Nitrile_Hydratase_acc_put"/>
</dbReference>
<evidence type="ECO:0000313" key="2">
    <source>
        <dbReference type="EMBL" id="WIY23551.1"/>
    </source>
</evidence>
<gene>
    <name evidence="2" type="ORF">QPJ95_12870</name>
</gene>
<dbReference type="Gene3D" id="1.10.472.20">
    <property type="entry name" value="Nitrile hydratase, beta subunit"/>
    <property type="match status" value="1"/>
</dbReference>
<name>A0A9Y2NZF7_9RHOB</name>